<protein>
    <submittedName>
        <fullName evidence="9">DMT family transporter</fullName>
    </submittedName>
</protein>
<comment type="subcellular location">
    <subcellularLocation>
        <location evidence="1">Cell membrane</location>
        <topology evidence="1">Multi-pass membrane protein</topology>
    </subcellularLocation>
</comment>
<evidence type="ECO:0000256" key="2">
    <source>
        <dbReference type="ARBA" id="ARBA00007362"/>
    </source>
</evidence>
<organism evidence="9 10">
    <name type="scientific">Fictibacillus marinisediminis</name>
    <dbReference type="NCBI Taxonomy" id="2878389"/>
    <lineage>
        <taxon>Bacteria</taxon>
        <taxon>Bacillati</taxon>
        <taxon>Bacillota</taxon>
        <taxon>Bacilli</taxon>
        <taxon>Bacillales</taxon>
        <taxon>Fictibacillaceae</taxon>
        <taxon>Fictibacillus</taxon>
    </lineage>
</organism>
<evidence type="ECO:0000313" key="9">
    <source>
        <dbReference type="EMBL" id="MCK6258491.1"/>
    </source>
</evidence>
<feature type="transmembrane region" description="Helical" evidence="7">
    <location>
        <begin position="276"/>
        <end position="295"/>
    </location>
</feature>
<keyword evidence="3" id="KW-1003">Cell membrane</keyword>
<feature type="transmembrane region" description="Helical" evidence="7">
    <location>
        <begin position="125"/>
        <end position="144"/>
    </location>
</feature>
<dbReference type="InterPro" id="IPR037185">
    <property type="entry name" value="EmrE-like"/>
</dbReference>
<keyword evidence="4 7" id="KW-0812">Transmembrane</keyword>
<keyword evidence="10" id="KW-1185">Reference proteome</keyword>
<dbReference type="GO" id="GO:0005886">
    <property type="term" value="C:plasma membrane"/>
    <property type="evidence" value="ECO:0007669"/>
    <property type="project" value="UniProtKB-SubCell"/>
</dbReference>
<evidence type="ECO:0000259" key="8">
    <source>
        <dbReference type="Pfam" id="PF00892"/>
    </source>
</evidence>
<keyword evidence="6 7" id="KW-0472">Membrane</keyword>
<dbReference type="PANTHER" id="PTHR32322">
    <property type="entry name" value="INNER MEMBRANE TRANSPORTER"/>
    <property type="match status" value="1"/>
</dbReference>
<feature type="transmembrane region" description="Helical" evidence="7">
    <location>
        <begin position="95"/>
        <end position="116"/>
    </location>
</feature>
<dbReference type="AlphaFoldDB" id="A0A9X2BEB6"/>
<evidence type="ECO:0000256" key="4">
    <source>
        <dbReference type="ARBA" id="ARBA00022692"/>
    </source>
</evidence>
<dbReference type="PANTHER" id="PTHR32322:SF18">
    <property type="entry name" value="S-ADENOSYLMETHIONINE_S-ADENOSYLHOMOCYSTEINE TRANSPORTER"/>
    <property type="match status" value="1"/>
</dbReference>
<dbReference type="RefSeq" id="WP_248253777.1">
    <property type="nucleotide sequence ID" value="NZ_JAIWJX010000002.1"/>
</dbReference>
<dbReference type="EMBL" id="JAIWJX010000002">
    <property type="protein sequence ID" value="MCK6258491.1"/>
    <property type="molecule type" value="Genomic_DNA"/>
</dbReference>
<feature type="domain" description="EamA" evidence="8">
    <location>
        <begin position="154"/>
        <end position="287"/>
    </location>
</feature>
<feature type="transmembrane region" description="Helical" evidence="7">
    <location>
        <begin position="156"/>
        <end position="173"/>
    </location>
</feature>
<evidence type="ECO:0000256" key="5">
    <source>
        <dbReference type="ARBA" id="ARBA00022989"/>
    </source>
</evidence>
<reference evidence="9" key="1">
    <citation type="submission" date="2021-09" db="EMBL/GenBank/DDBJ databases">
        <title>Genome analysis of Fictibacillus sp. KIGAM418 isolated from marine sediment.</title>
        <authorList>
            <person name="Seo M.-J."/>
            <person name="Cho E.-S."/>
            <person name="Hwang C.Y."/>
        </authorList>
    </citation>
    <scope>NUCLEOTIDE SEQUENCE</scope>
    <source>
        <strain evidence="9">KIGAM418</strain>
    </source>
</reference>
<feature type="domain" description="EamA" evidence="8">
    <location>
        <begin position="6"/>
        <end position="139"/>
    </location>
</feature>
<evidence type="ECO:0000313" key="10">
    <source>
        <dbReference type="Proteomes" id="UP001139011"/>
    </source>
</evidence>
<comment type="similarity">
    <text evidence="2">Belongs to the EamA transporter family.</text>
</comment>
<proteinExistence type="inferred from homology"/>
<accession>A0A9X2BEB6</accession>
<comment type="caution">
    <text evidence="9">The sequence shown here is derived from an EMBL/GenBank/DDBJ whole genome shotgun (WGS) entry which is preliminary data.</text>
</comment>
<dbReference type="Gene3D" id="1.10.3730.20">
    <property type="match status" value="1"/>
</dbReference>
<dbReference type="InterPro" id="IPR000620">
    <property type="entry name" value="EamA_dom"/>
</dbReference>
<feature type="transmembrane region" description="Helical" evidence="7">
    <location>
        <begin position="250"/>
        <end position="270"/>
    </location>
</feature>
<dbReference type="SUPFAM" id="SSF103481">
    <property type="entry name" value="Multidrug resistance efflux transporter EmrE"/>
    <property type="match status" value="2"/>
</dbReference>
<feature type="transmembrane region" description="Helical" evidence="7">
    <location>
        <begin position="67"/>
        <end position="89"/>
    </location>
</feature>
<dbReference type="Pfam" id="PF00892">
    <property type="entry name" value="EamA"/>
    <property type="match status" value="2"/>
</dbReference>
<dbReference type="Proteomes" id="UP001139011">
    <property type="component" value="Unassembled WGS sequence"/>
</dbReference>
<evidence type="ECO:0000256" key="3">
    <source>
        <dbReference type="ARBA" id="ARBA00022475"/>
    </source>
</evidence>
<evidence type="ECO:0000256" key="1">
    <source>
        <dbReference type="ARBA" id="ARBA00004651"/>
    </source>
</evidence>
<evidence type="ECO:0000256" key="7">
    <source>
        <dbReference type="SAM" id="Phobius"/>
    </source>
</evidence>
<name>A0A9X2BEB6_9BACL</name>
<sequence>MKNLSVYLMLLGFAVFTGATFNLGKYAVGYFSPASAAAWRFGIAAIVLLLILIVKEGVKKTTLSRNLAAYAALGIIGVFGFNTLFFTGLKYTSPISGALIMGTNPILTSVLALFLLKEKLTKQRMAGIGFAFIGVVLVITQGSWETLMSQSFSKGDLIILGGNLCWASYGVLGRKWVKDSSSLETTAYPMLIGAAALIAVSLFSRPPAYTPHIPLGGWGAILFMAICTTVLGYLWWNLGIRKIGAGKTSLFFNLVPVVTMIISAMTGTSITYPQLLGVGCVILGVLTASGVLSLFNQKTESHVYPEAVKTK</sequence>
<feature type="transmembrane region" description="Helical" evidence="7">
    <location>
        <begin position="7"/>
        <end position="31"/>
    </location>
</feature>
<feature type="transmembrane region" description="Helical" evidence="7">
    <location>
        <begin position="185"/>
        <end position="203"/>
    </location>
</feature>
<feature type="transmembrane region" description="Helical" evidence="7">
    <location>
        <begin position="215"/>
        <end position="238"/>
    </location>
</feature>
<feature type="transmembrane region" description="Helical" evidence="7">
    <location>
        <begin position="37"/>
        <end position="55"/>
    </location>
</feature>
<gene>
    <name evidence="9" type="ORF">LCY76_18105</name>
</gene>
<dbReference type="InterPro" id="IPR050638">
    <property type="entry name" value="AA-Vitamin_Transporters"/>
</dbReference>
<keyword evidence="5 7" id="KW-1133">Transmembrane helix</keyword>
<evidence type="ECO:0000256" key="6">
    <source>
        <dbReference type="ARBA" id="ARBA00023136"/>
    </source>
</evidence>